<reference evidence="2" key="1">
    <citation type="submission" date="2023-03" db="EMBL/GenBank/DDBJ databases">
        <title>Massive genome expansion in bonnet fungi (Mycena s.s.) driven by repeated elements and novel gene families across ecological guilds.</title>
        <authorList>
            <consortium name="Lawrence Berkeley National Laboratory"/>
            <person name="Harder C.B."/>
            <person name="Miyauchi S."/>
            <person name="Viragh M."/>
            <person name="Kuo A."/>
            <person name="Thoen E."/>
            <person name="Andreopoulos B."/>
            <person name="Lu D."/>
            <person name="Skrede I."/>
            <person name="Drula E."/>
            <person name="Henrissat B."/>
            <person name="Morin E."/>
            <person name="Kohler A."/>
            <person name="Barry K."/>
            <person name="LaButti K."/>
            <person name="Morin E."/>
            <person name="Salamov A."/>
            <person name="Lipzen A."/>
            <person name="Mereny Z."/>
            <person name="Hegedus B."/>
            <person name="Baldrian P."/>
            <person name="Stursova M."/>
            <person name="Weitz H."/>
            <person name="Taylor A."/>
            <person name="Grigoriev I.V."/>
            <person name="Nagy L.G."/>
            <person name="Martin F."/>
            <person name="Kauserud H."/>
        </authorList>
    </citation>
    <scope>NUCLEOTIDE SEQUENCE</scope>
    <source>
        <strain evidence="2">9144</strain>
    </source>
</reference>
<name>A0AAD6V8T5_9AGAR</name>
<organism evidence="2 3">
    <name type="scientific">Mycena pura</name>
    <dbReference type="NCBI Taxonomy" id="153505"/>
    <lineage>
        <taxon>Eukaryota</taxon>
        <taxon>Fungi</taxon>
        <taxon>Dikarya</taxon>
        <taxon>Basidiomycota</taxon>
        <taxon>Agaricomycotina</taxon>
        <taxon>Agaricomycetes</taxon>
        <taxon>Agaricomycetidae</taxon>
        <taxon>Agaricales</taxon>
        <taxon>Marasmiineae</taxon>
        <taxon>Mycenaceae</taxon>
        <taxon>Mycena</taxon>
    </lineage>
</organism>
<gene>
    <name evidence="2" type="ORF">GGX14DRAFT_647533</name>
</gene>
<sequence>MLISGYGFECASLGLDLYDAVVAGSWPCLTTLTLGAFGYDADFALAGPPPGLPAFLARHARVAALRLAWTFRRWTSPDDAAAFAQAALLPAAAPALAEFAGVVQQLPRAAAGACAGITALDLMCEPLYPARAPALCAALGGMPALVSLDLWVHVEPDLDAYRGFMGDLCAAAPGLEDFQFMCTTAFGKKPLTALAYALRGLPRLKSFALTKGHRYTDESMRACSARRAPPRRASRSGAGAAAGGSQGRGRGTGKAKGHEAAVVEAWERGLRAVGGAFERRYRFPLLSILEWGRSRSALVFPLGCNDADDHDVLYCDLDVVTLKHKKRLSVVPVFA</sequence>
<feature type="region of interest" description="Disordered" evidence="1">
    <location>
        <begin position="220"/>
        <end position="255"/>
    </location>
</feature>
<dbReference type="EMBL" id="JARJCW010000048">
    <property type="protein sequence ID" value="KAJ7204101.1"/>
    <property type="molecule type" value="Genomic_DNA"/>
</dbReference>
<accession>A0AAD6V8T5</accession>
<proteinExistence type="predicted"/>
<evidence type="ECO:0000313" key="2">
    <source>
        <dbReference type="EMBL" id="KAJ7204101.1"/>
    </source>
</evidence>
<keyword evidence="3" id="KW-1185">Reference proteome</keyword>
<evidence type="ECO:0000256" key="1">
    <source>
        <dbReference type="SAM" id="MobiDB-lite"/>
    </source>
</evidence>
<evidence type="ECO:0000313" key="3">
    <source>
        <dbReference type="Proteomes" id="UP001219525"/>
    </source>
</evidence>
<feature type="compositionally biased region" description="Gly residues" evidence="1">
    <location>
        <begin position="240"/>
        <end position="254"/>
    </location>
</feature>
<protein>
    <submittedName>
        <fullName evidence="2">Uncharacterized protein</fullName>
    </submittedName>
</protein>
<dbReference type="Proteomes" id="UP001219525">
    <property type="component" value="Unassembled WGS sequence"/>
</dbReference>
<dbReference type="AlphaFoldDB" id="A0AAD6V8T5"/>
<comment type="caution">
    <text evidence="2">The sequence shown here is derived from an EMBL/GenBank/DDBJ whole genome shotgun (WGS) entry which is preliminary data.</text>
</comment>